<dbReference type="EMBL" id="JABANE010000235">
    <property type="protein sequence ID" value="NME72893.1"/>
    <property type="molecule type" value="Genomic_DNA"/>
</dbReference>
<protein>
    <submittedName>
        <fullName evidence="1">Uncharacterized protein</fullName>
    </submittedName>
</protein>
<feature type="non-terminal residue" evidence="1">
    <location>
        <position position="129"/>
    </location>
</feature>
<evidence type="ECO:0000313" key="2">
    <source>
        <dbReference type="Proteomes" id="UP000576082"/>
    </source>
</evidence>
<sequence>MVLAILELGEKELEDIDTKSCKISRRLNWRIMELDTKKKQEQVIDDICSDEELKKVMEGDTSLVSGWEIAYINEDELRKDKDFISILWQDCKDDGTPLPAINEGDIRPAEKSDIRREMKNNSDIYVFYK</sequence>
<comment type="caution">
    <text evidence="1">The sequence shown here is derived from an EMBL/GenBank/DDBJ whole genome shotgun (WGS) entry which is preliminary data.</text>
</comment>
<reference evidence="1 2" key="1">
    <citation type="submission" date="2020-04" db="EMBL/GenBank/DDBJ databases">
        <title>Flammeovirga sp. SR4, a novel species isolated from seawater.</title>
        <authorList>
            <person name="Wang X."/>
        </authorList>
    </citation>
    <scope>NUCLEOTIDE SEQUENCE [LARGE SCALE GENOMIC DNA]</scope>
    <source>
        <strain evidence="1 2">ATCC 23126</strain>
    </source>
</reference>
<evidence type="ECO:0000313" key="1">
    <source>
        <dbReference type="EMBL" id="NME72893.1"/>
    </source>
</evidence>
<dbReference type="AlphaFoldDB" id="A0A7X9S1Z0"/>
<gene>
    <name evidence="1" type="ORF">HHU12_33355</name>
</gene>
<keyword evidence="2" id="KW-1185">Reference proteome</keyword>
<name>A0A7X9S1Z0_9BACT</name>
<dbReference type="Proteomes" id="UP000576082">
    <property type="component" value="Unassembled WGS sequence"/>
</dbReference>
<dbReference type="RefSeq" id="WP_169661051.1">
    <property type="nucleotide sequence ID" value="NZ_JABANE010000235.1"/>
</dbReference>
<accession>A0A7X9S1Z0</accession>
<organism evidence="1 2">
    <name type="scientific">Flammeovirga aprica JL-4</name>
    <dbReference type="NCBI Taxonomy" id="694437"/>
    <lineage>
        <taxon>Bacteria</taxon>
        <taxon>Pseudomonadati</taxon>
        <taxon>Bacteroidota</taxon>
        <taxon>Cytophagia</taxon>
        <taxon>Cytophagales</taxon>
        <taxon>Flammeovirgaceae</taxon>
        <taxon>Flammeovirga</taxon>
    </lineage>
</organism>
<proteinExistence type="predicted"/>